<dbReference type="GO" id="GO:0016301">
    <property type="term" value="F:kinase activity"/>
    <property type="evidence" value="ECO:0007669"/>
    <property type="project" value="UniProtKB-KW"/>
</dbReference>
<dbReference type="RefSeq" id="WP_248358623.1">
    <property type="nucleotide sequence ID" value="NZ_AP025591.1"/>
</dbReference>
<accession>A0ABN6ML58</accession>
<gene>
    <name evidence="6" type="ORF">AMOR_07890</name>
</gene>
<dbReference type="Gene3D" id="3.40.50.10330">
    <property type="entry name" value="Probable inorganic polyphosphate/atp-NAD kinase, domain 1"/>
    <property type="match status" value="1"/>
</dbReference>
<dbReference type="SMART" id="SM00046">
    <property type="entry name" value="DAGKc"/>
    <property type="match status" value="1"/>
</dbReference>
<keyword evidence="2" id="KW-0547">Nucleotide-binding</keyword>
<dbReference type="NCBIfam" id="TIGR00147">
    <property type="entry name" value="YegS/Rv2252/BmrU family lipid kinase"/>
    <property type="match status" value="1"/>
</dbReference>
<evidence type="ECO:0000313" key="6">
    <source>
        <dbReference type="EMBL" id="BDG01793.1"/>
    </source>
</evidence>
<evidence type="ECO:0000256" key="1">
    <source>
        <dbReference type="ARBA" id="ARBA00022679"/>
    </source>
</evidence>
<name>A0ABN6ML58_9BACT</name>
<keyword evidence="1" id="KW-0808">Transferase</keyword>
<dbReference type="EMBL" id="AP025591">
    <property type="protein sequence ID" value="BDG01793.1"/>
    <property type="molecule type" value="Genomic_DNA"/>
</dbReference>
<dbReference type="PANTHER" id="PTHR12358:SF54">
    <property type="entry name" value="SPHINGOSINE KINASE RELATED PROTEIN"/>
    <property type="match status" value="1"/>
</dbReference>
<dbReference type="InterPro" id="IPR016064">
    <property type="entry name" value="NAD/diacylglycerol_kinase_sf"/>
</dbReference>
<evidence type="ECO:0000313" key="7">
    <source>
        <dbReference type="Proteomes" id="UP001162891"/>
    </source>
</evidence>
<sequence>MKPYLIVNPASAAGRTGRHFDAIARAVRANVGDFDCAFTHEPGDAVRLARAARDAGAGLVVAVGGDGTASEVIDGLVEGAPRPARPLFGFIPRGTGGDLRKTIGLAGDVESAARALVTGSEAVLDLGRITFAGEDGARQVRHFANVAGFGVSGVVSALVNRGLKLPSGKLSFMLASARALLSWSDRPVRWRADDGPWQEERLTALSVCNGRYFGGGMLVAPDARMDDGLFDVVVWKGLGLRDFITKKRMLYDGRHVELPNTRVLRARTVEAEPLEGAEVPLDVDGEAPGYLPAHITILPGALRIRLGR</sequence>
<reference evidence="7" key="1">
    <citation type="journal article" date="2022" name="Int. J. Syst. Evol. Microbiol.">
        <title>Anaeromyxobacter oryzae sp. nov., Anaeromyxobacter diazotrophicus sp. nov. and Anaeromyxobacter paludicola sp. nov., isolated from paddy soils.</title>
        <authorList>
            <person name="Itoh H."/>
            <person name="Xu Z."/>
            <person name="Mise K."/>
            <person name="Masuda Y."/>
            <person name="Ushijima N."/>
            <person name="Hayakawa C."/>
            <person name="Shiratori Y."/>
            <person name="Senoo K."/>
        </authorList>
    </citation>
    <scope>NUCLEOTIDE SEQUENCE [LARGE SCALE GENOMIC DNA]</scope>
    <source>
        <strain evidence="7">Red232</strain>
    </source>
</reference>
<keyword evidence="7" id="KW-1185">Reference proteome</keyword>
<evidence type="ECO:0000256" key="3">
    <source>
        <dbReference type="ARBA" id="ARBA00022777"/>
    </source>
</evidence>
<feature type="domain" description="DAGKc" evidence="5">
    <location>
        <begin position="1"/>
        <end position="133"/>
    </location>
</feature>
<dbReference type="InterPro" id="IPR001206">
    <property type="entry name" value="Diacylglycerol_kinase_cat_dom"/>
</dbReference>
<dbReference type="Pfam" id="PF00781">
    <property type="entry name" value="DAGK_cat"/>
    <property type="match status" value="1"/>
</dbReference>
<dbReference type="InterPro" id="IPR005218">
    <property type="entry name" value="Diacylglycerol/lipid_kinase"/>
</dbReference>
<keyword evidence="3 6" id="KW-0418">Kinase</keyword>
<protein>
    <submittedName>
        <fullName evidence="6">Diacylglycerol kinase</fullName>
    </submittedName>
</protein>
<dbReference type="InterPro" id="IPR050187">
    <property type="entry name" value="Lipid_Phosphate_FormReg"/>
</dbReference>
<keyword evidence="4" id="KW-0067">ATP-binding</keyword>
<dbReference type="InterPro" id="IPR045540">
    <property type="entry name" value="YegS/DAGK_C"/>
</dbReference>
<dbReference type="SUPFAM" id="SSF111331">
    <property type="entry name" value="NAD kinase/diacylglycerol kinase-like"/>
    <property type="match status" value="1"/>
</dbReference>
<evidence type="ECO:0000259" key="5">
    <source>
        <dbReference type="PROSITE" id="PS50146"/>
    </source>
</evidence>
<organism evidence="6 7">
    <name type="scientific">Anaeromyxobacter oryzae</name>
    <dbReference type="NCBI Taxonomy" id="2918170"/>
    <lineage>
        <taxon>Bacteria</taxon>
        <taxon>Pseudomonadati</taxon>
        <taxon>Myxococcota</taxon>
        <taxon>Myxococcia</taxon>
        <taxon>Myxococcales</taxon>
        <taxon>Cystobacterineae</taxon>
        <taxon>Anaeromyxobacteraceae</taxon>
        <taxon>Anaeromyxobacter</taxon>
    </lineage>
</organism>
<proteinExistence type="predicted"/>
<dbReference type="PROSITE" id="PS50146">
    <property type="entry name" value="DAGK"/>
    <property type="match status" value="1"/>
</dbReference>
<dbReference type="PANTHER" id="PTHR12358">
    <property type="entry name" value="SPHINGOSINE KINASE"/>
    <property type="match status" value="1"/>
</dbReference>
<dbReference type="Proteomes" id="UP001162891">
    <property type="component" value="Chromosome"/>
</dbReference>
<dbReference type="Gene3D" id="2.60.200.40">
    <property type="match status" value="1"/>
</dbReference>
<evidence type="ECO:0000256" key="4">
    <source>
        <dbReference type="ARBA" id="ARBA00022840"/>
    </source>
</evidence>
<evidence type="ECO:0000256" key="2">
    <source>
        <dbReference type="ARBA" id="ARBA00022741"/>
    </source>
</evidence>
<dbReference type="InterPro" id="IPR017438">
    <property type="entry name" value="ATP-NAD_kinase_N"/>
</dbReference>
<dbReference type="Pfam" id="PF19279">
    <property type="entry name" value="YegS_C"/>
    <property type="match status" value="1"/>
</dbReference>